<gene>
    <name evidence="2" type="ORF">Goari_005569</name>
</gene>
<keyword evidence="3" id="KW-1185">Reference proteome</keyword>
<dbReference type="InterPro" id="IPR040256">
    <property type="entry name" value="At4g02000-like"/>
</dbReference>
<evidence type="ECO:0000313" key="2">
    <source>
        <dbReference type="EMBL" id="MBA0700722.1"/>
    </source>
</evidence>
<comment type="caution">
    <text evidence="2">The sequence shown here is derived from an EMBL/GenBank/DDBJ whole genome shotgun (WGS) entry which is preliminary data.</text>
</comment>
<sequence length="153" mass="17232">MAMDSNPTPNLSWKDKLLGGETIISGSDCNVSNEGSESELELLEGDVSTTMVNGIPTIAFSDRNKNKILFKEIKLTVVLKLLGFKDNEDYNRVLTQGPWILYGQYLTIQTWTKYFSPSQPYPSVAMAWIWLSSLPRYMYDRKIIEAIGGLIGK</sequence>
<dbReference type="InterPro" id="IPR025558">
    <property type="entry name" value="DUF4283"/>
</dbReference>
<protein>
    <recommendedName>
        <fullName evidence="1">DUF4283 domain-containing protein</fullName>
    </recommendedName>
</protein>
<evidence type="ECO:0000313" key="3">
    <source>
        <dbReference type="Proteomes" id="UP000593577"/>
    </source>
</evidence>
<proteinExistence type="predicted"/>
<dbReference type="PANTHER" id="PTHR31286">
    <property type="entry name" value="GLYCINE-RICH CELL WALL STRUCTURAL PROTEIN 1.8-LIKE"/>
    <property type="match status" value="1"/>
</dbReference>
<name>A0A7J8YMW7_GOSAI</name>
<dbReference type="AlphaFoldDB" id="A0A7J8YMW7"/>
<accession>A0A7J8YMW7</accession>
<dbReference type="Pfam" id="PF14111">
    <property type="entry name" value="DUF4283"/>
    <property type="match status" value="1"/>
</dbReference>
<evidence type="ECO:0000259" key="1">
    <source>
        <dbReference type="Pfam" id="PF14111"/>
    </source>
</evidence>
<dbReference type="Proteomes" id="UP000593577">
    <property type="component" value="Unassembled WGS sequence"/>
</dbReference>
<dbReference type="EMBL" id="JABFAA010090377">
    <property type="protein sequence ID" value="MBA0700722.1"/>
    <property type="molecule type" value="Genomic_DNA"/>
</dbReference>
<feature type="non-terminal residue" evidence="2">
    <location>
        <position position="153"/>
    </location>
</feature>
<feature type="domain" description="DUF4283" evidence="1">
    <location>
        <begin position="81"/>
        <end position="119"/>
    </location>
</feature>
<dbReference type="PANTHER" id="PTHR31286:SF173">
    <property type="entry name" value="DUF4283 DOMAIN-CONTAINING PROTEIN"/>
    <property type="match status" value="1"/>
</dbReference>
<organism evidence="2 3">
    <name type="scientific">Gossypium aridum</name>
    <name type="common">American cotton</name>
    <name type="synonym">Erioxylum aridum</name>
    <dbReference type="NCBI Taxonomy" id="34290"/>
    <lineage>
        <taxon>Eukaryota</taxon>
        <taxon>Viridiplantae</taxon>
        <taxon>Streptophyta</taxon>
        <taxon>Embryophyta</taxon>
        <taxon>Tracheophyta</taxon>
        <taxon>Spermatophyta</taxon>
        <taxon>Magnoliopsida</taxon>
        <taxon>eudicotyledons</taxon>
        <taxon>Gunneridae</taxon>
        <taxon>Pentapetalae</taxon>
        <taxon>rosids</taxon>
        <taxon>malvids</taxon>
        <taxon>Malvales</taxon>
        <taxon>Malvaceae</taxon>
        <taxon>Malvoideae</taxon>
        <taxon>Gossypium</taxon>
    </lineage>
</organism>
<reference evidence="2 3" key="1">
    <citation type="journal article" date="2019" name="Genome Biol. Evol.">
        <title>Insights into the evolution of the New World diploid cottons (Gossypium, subgenus Houzingenia) based on genome sequencing.</title>
        <authorList>
            <person name="Grover C.E."/>
            <person name="Arick M.A. 2nd"/>
            <person name="Thrash A."/>
            <person name="Conover J.L."/>
            <person name="Sanders W.S."/>
            <person name="Peterson D.G."/>
            <person name="Frelichowski J.E."/>
            <person name="Scheffler J.A."/>
            <person name="Scheffler B.E."/>
            <person name="Wendel J.F."/>
        </authorList>
    </citation>
    <scope>NUCLEOTIDE SEQUENCE [LARGE SCALE GENOMIC DNA]</scope>
    <source>
        <strain evidence="2">185</strain>
        <tissue evidence="2">Leaf</tissue>
    </source>
</reference>